<evidence type="ECO:0000256" key="6">
    <source>
        <dbReference type="ARBA" id="ARBA00022691"/>
    </source>
</evidence>
<dbReference type="InterPro" id="IPR000878">
    <property type="entry name" value="4pyrrol_Mease"/>
</dbReference>
<dbReference type="InterPro" id="IPR014776">
    <property type="entry name" value="4pyrrole_Mease_sub2"/>
</dbReference>
<evidence type="ECO:0000259" key="9">
    <source>
        <dbReference type="Pfam" id="PF00590"/>
    </source>
</evidence>
<dbReference type="Gene3D" id="3.40.1010.10">
    <property type="entry name" value="Cobalt-precorrin-4 Transmethylase, Domain 1"/>
    <property type="match status" value="1"/>
</dbReference>
<dbReference type="InterPro" id="IPR035996">
    <property type="entry name" value="4pyrrol_Methylase_sf"/>
</dbReference>
<proteinExistence type="inferred from homology"/>
<protein>
    <recommendedName>
        <fullName evidence="3">uroporphyrinogen-III C-methyltransferase</fullName>
        <ecNumber evidence="3">2.1.1.107</ecNumber>
    </recommendedName>
</protein>
<evidence type="ECO:0000256" key="2">
    <source>
        <dbReference type="ARBA" id="ARBA00005879"/>
    </source>
</evidence>
<keyword evidence="11" id="KW-1185">Reference proteome</keyword>
<keyword evidence="6" id="KW-0949">S-adenosyl-L-methionine</keyword>
<dbReference type="InterPro" id="IPR014777">
    <property type="entry name" value="4pyrrole_Mease_sub1"/>
</dbReference>
<dbReference type="EMBL" id="CP151919">
    <property type="protein sequence ID" value="XAD56577.1"/>
    <property type="molecule type" value="Genomic_DNA"/>
</dbReference>
<dbReference type="GO" id="GO:0032259">
    <property type="term" value="P:methylation"/>
    <property type="evidence" value="ECO:0007669"/>
    <property type="project" value="UniProtKB-KW"/>
</dbReference>
<evidence type="ECO:0000256" key="1">
    <source>
        <dbReference type="ARBA" id="ARBA00004953"/>
    </source>
</evidence>
<reference evidence="10 11" key="1">
    <citation type="submission" date="2024-04" db="EMBL/GenBank/DDBJ databases">
        <title>Salinicola lusitanus LLJ914,a marine bacterium isolated from the Okinawa Trough.</title>
        <authorList>
            <person name="Li J."/>
        </authorList>
    </citation>
    <scope>NUCLEOTIDE SEQUENCE [LARGE SCALE GENOMIC DNA]</scope>
    <source>
        <strain evidence="10 11">LLJ914</strain>
    </source>
</reference>
<organism evidence="10 11">
    <name type="scientific">Salinicola lusitanus</name>
    <dbReference type="NCBI Taxonomy" id="1949085"/>
    <lineage>
        <taxon>Bacteria</taxon>
        <taxon>Pseudomonadati</taxon>
        <taxon>Pseudomonadota</taxon>
        <taxon>Gammaproteobacteria</taxon>
        <taxon>Oceanospirillales</taxon>
        <taxon>Halomonadaceae</taxon>
        <taxon>Salinicola</taxon>
    </lineage>
</organism>
<dbReference type="GO" id="GO:0004851">
    <property type="term" value="F:uroporphyrin-III C-methyltransferase activity"/>
    <property type="evidence" value="ECO:0007669"/>
    <property type="project" value="UniProtKB-EC"/>
</dbReference>
<keyword evidence="4 10" id="KW-0489">Methyltransferase</keyword>
<dbReference type="InterPro" id="IPR050161">
    <property type="entry name" value="Siro_Cobalamin_biosynth"/>
</dbReference>
<evidence type="ECO:0000256" key="4">
    <source>
        <dbReference type="ARBA" id="ARBA00022603"/>
    </source>
</evidence>
<evidence type="ECO:0000256" key="3">
    <source>
        <dbReference type="ARBA" id="ARBA00012162"/>
    </source>
</evidence>
<comment type="pathway">
    <text evidence="1">Cofactor biosynthesis; adenosylcobalamin biosynthesis.</text>
</comment>
<accession>A0ABZ3CZD3</accession>
<dbReference type="CDD" id="cd11642">
    <property type="entry name" value="SUMT"/>
    <property type="match status" value="1"/>
</dbReference>
<evidence type="ECO:0000256" key="5">
    <source>
        <dbReference type="ARBA" id="ARBA00022679"/>
    </source>
</evidence>
<comment type="similarity">
    <text evidence="2">Belongs to the precorrin methyltransferase family.</text>
</comment>
<dbReference type="PANTHER" id="PTHR45790:SF3">
    <property type="entry name" value="S-ADENOSYL-L-METHIONINE-DEPENDENT UROPORPHYRINOGEN III METHYLTRANSFERASE, CHLOROPLASTIC"/>
    <property type="match status" value="1"/>
</dbReference>
<keyword evidence="5 10" id="KW-0808">Transferase</keyword>
<dbReference type="Gene3D" id="3.30.950.10">
    <property type="entry name" value="Methyltransferase, Cobalt-precorrin-4 Transmethylase, Domain 2"/>
    <property type="match status" value="1"/>
</dbReference>
<dbReference type="RefSeq" id="WP_342596560.1">
    <property type="nucleotide sequence ID" value="NZ_CP151919.1"/>
</dbReference>
<dbReference type="InterPro" id="IPR003043">
    <property type="entry name" value="Uropor_MeTrfase_CS"/>
</dbReference>
<dbReference type="EC" id="2.1.1.107" evidence="3"/>
<evidence type="ECO:0000313" key="10">
    <source>
        <dbReference type="EMBL" id="XAD56577.1"/>
    </source>
</evidence>
<dbReference type="InterPro" id="IPR006366">
    <property type="entry name" value="CobA/CysG_C"/>
</dbReference>
<dbReference type="NCBIfam" id="TIGR01469">
    <property type="entry name" value="cobA_cysG_Cterm"/>
    <property type="match status" value="1"/>
</dbReference>
<comment type="pathway">
    <text evidence="8">Porphyrin-containing compound metabolism; siroheme biosynthesis; precorrin-2 from uroporphyrinogen III: step 1/1.</text>
</comment>
<dbReference type="PROSITE" id="PS00839">
    <property type="entry name" value="SUMT_1"/>
    <property type="match status" value="1"/>
</dbReference>
<sequence>MDAKGRIGAVGQRNCRVSLVGAGPGSADLLTVRALRRIESAQAVVYDRLVGAEILALLPKGCERYYVGKAKGDHSVPQAEIGDLMVRLAAEGKRVVRLKGGDPGIFGRMGEELAALADAGIDSEIVPGITAASGAAAALGLPLTDRAHAQRLRFITARQCSDEAMPDWTTLAHRDETLVFYMGLDRLEMICEGLTGAGLPAEWPVMLVANASLPEQQALIGTLADMPRRLAANPLPSPCLVVVGSIVDMAQATIRASIPIDADL</sequence>
<dbReference type="Pfam" id="PF00590">
    <property type="entry name" value="TP_methylase"/>
    <property type="match status" value="1"/>
</dbReference>
<gene>
    <name evidence="10" type="primary">cobA</name>
    <name evidence="10" type="ORF">AAGT95_21010</name>
</gene>
<dbReference type="PANTHER" id="PTHR45790">
    <property type="entry name" value="SIROHEME SYNTHASE-RELATED"/>
    <property type="match status" value="1"/>
</dbReference>
<evidence type="ECO:0000256" key="8">
    <source>
        <dbReference type="ARBA" id="ARBA00025705"/>
    </source>
</evidence>
<dbReference type="NCBIfam" id="NF004790">
    <property type="entry name" value="PRK06136.1"/>
    <property type="match status" value="1"/>
</dbReference>
<dbReference type="SUPFAM" id="SSF53790">
    <property type="entry name" value="Tetrapyrrole methylase"/>
    <property type="match status" value="1"/>
</dbReference>
<evidence type="ECO:0000313" key="11">
    <source>
        <dbReference type="Proteomes" id="UP001453229"/>
    </source>
</evidence>
<name>A0ABZ3CZD3_9GAMM</name>
<feature type="domain" description="Tetrapyrrole methylase" evidence="9">
    <location>
        <begin position="17"/>
        <end position="226"/>
    </location>
</feature>
<keyword evidence="7" id="KW-0627">Porphyrin biosynthesis</keyword>
<evidence type="ECO:0000256" key="7">
    <source>
        <dbReference type="ARBA" id="ARBA00023244"/>
    </source>
</evidence>
<dbReference type="Proteomes" id="UP001453229">
    <property type="component" value="Chromosome"/>
</dbReference>